<evidence type="ECO:0000313" key="7">
    <source>
        <dbReference type="EMBL" id="SVP95082.1"/>
    </source>
</evidence>
<sequence>MSESLGSESVFSFGKHKGRTFMYVYNNDSGYVNWIRSLPEPSGKLLEFLDFAKKYEMCKSPENNTKDSMQILHNSPKCVQTNDHSGLLSPNANRASLESNFFSRNKDITPVKSYNTNSNLRNNFINNSDAVVNNLKNESNDNLEEKTGVEINKKRKISKSPTPDDVTITRDKDFDVEKALLSPSLKHMLDILTSEQKKNNMDTDDCDGVNNADGVEIEGLLSLVLYSEDEFYLSYNRNRGQYGHWSCYVPNEITEIMNKMGLTSNARMLGKERCVTYKASDYSTVLKGLRSAMRDKNSVEAIPNFVLRVFPSFIPFSRDFTLEDKTRQIMSGVQDEYTKENMDNLSKLIGEELWSQLMPFQRQGVFFGLSKNGRILIGDEMGLGKTLQALAIAAFYQKDWPLLIICPSSLRFQWMDQCLTWLPHLVDEYQILMVMSSKPFTDSGKRTKREKTMFDFDDFDTYYAYSNAKTAKTKTKSKSISFDLLDMYKVVIISYDLMVRIKELKEFNAVICDESHYLKNKSSQRSKRVVPVLKSAKRAILLSGTPALNFPSELFEQIAAIIPGFSSSHLFIDRYCKKRTNWFTKRIEYVDSKHTNELHLFLISTVMIRRLKNDVLTQLPPKIRSKIPIEIPEKLIKTTKVMLEKFPSRKGGSGSGGDKITLESEFGNSGPTVKVGLSKDRIENYYNVVMEHLSNFSDGDEIVEKDSDVKRAHLSLMSKLFQLTGESKTKGVCKYIEEILENNNKFIIFAHHMFMMDAIEDTLKSKKVGYIRIDGSTKINDRARLVNLFQNNSTSNESKSDAKANKVEGDDSPNNGVRVALLSLTSCGVGLNLTSSSTVIFAELYWVPGMLLQAEDRVHRIGTKFNKININYLIAQNSVEEVMWKVINKKYKTVTSTLDGETGTLSLLTNNKKKNGVQTTLNLQPKE</sequence>
<dbReference type="GO" id="GO:0043596">
    <property type="term" value="C:nuclear replication fork"/>
    <property type="evidence" value="ECO:0007669"/>
    <property type="project" value="TreeGrafter"/>
</dbReference>
<dbReference type="InterPro" id="IPR001650">
    <property type="entry name" value="Helicase_C-like"/>
</dbReference>
<keyword evidence="3 8" id="KW-0347">Helicase</keyword>
<keyword evidence="1" id="KW-0547">Nucleotide-binding</keyword>
<dbReference type="SMART" id="SM00490">
    <property type="entry name" value="HELICc"/>
    <property type="match status" value="1"/>
</dbReference>
<feature type="domain" description="Helicase ATP-binding" evidence="5">
    <location>
        <begin position="366"/>
        <end position="564"/>
    </location>
</feature>
<dbReference type="InterPro" id="IPR038718">
    <property type="entry name" value="SNF2-like_sf"/>
</dbReference>
<evidence type="ECO:0000259" key="6">
    <source>
        <dbReference type="PROSITE" id="PS51194"/>
    </source>
</evidence>
<dbReference type="PROSITE" id="PS51194">
    <property type="entry name" value="HELICASE_CTER"/>
    <property type="match status" value="1"/>
</dbReference>
<dbReference type="InterPro" id="IPR014001">
    <property type="entry name" value="Helicase_ATP-bd"/>
</dbReference>
<dbReference type="CDD" id="cd18010">
    <property type="entry name" value="DEXHc_HARP_SMARCAL1"/>
    <property type="match status" value="1"/>
</dbReference>
<dbReference type="PROSITE" id="PS51192">
    <property type="entry name" value="HELICASE_ATP_BIND_1"/>
    <property type="match status" value="1"/>
</dbReference>
<evidence type="ECO:0000256" key="1">
    <source>
        <dbReference type="ARBA" id="ARBA00022741"/>
    </source>
</evidence>
<organism evidence="8">
    <name type="scientific">Theileria annulata</name>
    <dbReference type="NCBI Taxonomy" id="5874"/>
    <lineage>
        <taxon>Eukaryota</taxon>
        <taxon>Sar</taxon>
        <taxon>Alveolata</taxon>
        <taxon>Apicomplexa</taxon>
        <taxon>Aconoidasida</taxon>
        <taxon>Piroplasmida</taxon>
        <taxon>Theileriidae</taxon>
        <taxon>Theileria</taxon>
    </lineage>
</organism>
<proteinExistence type="predicted"/>
<dbReference type="GO" id="GO:0005524">
    <property type="term" value="F:ATP binding"/>
    <property type="evidence" value="ECO:0007669"/>
    <property type="project" value="UniProtKB-KW"/>
</dbReference>
<dbReference type="EMBL" id="UIVS01000004">
    <property type="protein sequence ID" value="SVP95632.1"/>
    <property type="molecule type" value="Genomic_DNA"/>
</dbReference>
<dbReference type="AlphaFoldDB" id="A0A3B0N253"/>
<evidence type="ECO:0000259" key="5">
    <source>
        <dbReference type="PROSITE" id="PS51192"/>
    </source>
</evidence>
<dbReference type="EMBL" id="UIVT01000004">
    <property type="protein sequence ID" value="SVP95082.1"/>
    <property type="molecule type" value="Genomic_DNA"/>
</dbReference>
<dbReference type="VEuPathDB" id="PiroplasmaDB:TA11090"/>
<dbReference type="GO" id="GO:0031297">
    <property type="term" value="P:replication fork processing"/>
    <property type="evidence" value="ECO:0007669"/>
    <property type="project" value="TreeGrafter"/>
</dbReference>
<keyword evidence="2" id="KW-0378">Hydrolase</keyword>
<evidence type="ECO:0000256" key="3">
    <source>
        <dbReference type="ARBA" id="ARBA00022806"/>
    </source>
</evidence>
<dbReference type="GO" id="GO:0006281">
    <property type="term" value="P:DNA repair"/>
    <property type="evidence" value="ECO:0007669"/>
    <property type="project" value="TreeGrafter"/>
</dbReference>
<dbReference type="GO" id="GO:0004386">
    <property type="term" value="F:helicase activity"/>
    <property type="evidence" value="ECO:0007669"/>
    <property type="project" value="UniProtKB-KW"/>
</dbReference>
<evidence type="ECO:0000256" key="4">
    <source>
        <dbReference type="ARBA" id="ARBA00022840"/>
    </source>
</evidence>
<dbReference type="SUPFAM" id="SSF52540">
    <property type="entry name" value="P-loop containing nucleoside triphosphate hydrolases"/>
    <property type="match status" value="2"/>
</dbReference>
<evidence type="ECO:0000256" key="2">
    <source>
        <dbReference type="ARBA" id="ARBA00022801"/>
    </source>
</evidence>
<dbReference type="GO" id="GO:0004520">
    <property type="term" value="F:DNA endonuclease activity"/>
    <property type="evidence" value="ECO:0007669"/>
    <property type="project" value="TreeGrafter"/>
</dbReference>
<accession>A0A3B0N253</accession>
<dbReference type="Pfam" id="PF20600">
    <property type="entry name" value="ExoX-like_C"/>
    <property type="match status" value="1"/>
</dbReference>
<dbReference type="CDD" id="cd18793">
    <property type="entry name" value="SF2_C_SNF"/>
    <property type="match status" value="1"/>
</dbReference>
<reference evidence="8" key="1">
    <citation type="submission" date="2018-07" db="EMBL/GenBank/DDBJ databases">
        <authorList>
            <person name="Quirk P.G."/>
            <person name="Krulwich T.A."/>
        </authorList>
    </citation>
    <scope>NUCLEOTIDE SEQUENCE</scope>
    <source>
        <strain evidence="8">Anand</strain>
    </source>
</reference>
<protein>
    <submittedName>
        <fullName evidence="8">DEAD-box family helicase, putative</fullName>
    </submittedName>
</protein>
<dbReference type="PANTHER" id="PTHR45766:SF3">
    <property type="entry name" value="DNA ANNEALING HELICASE AND ENDONUCLEASE ZRANB3"/>
    <property type="match status" value="1"/>
</dbReference>
<dbReference type="InterPro" id="IPR046768">
    <property type="entry name" value="ExoX-like_C"/>
</dbReference>
<dbReference type="InterPro" id="IPR027417">
    <property type="entry name" value="P-loop_NTPase"/>
</dbReference>
<dbReference type="Gene3D" id="3.40.50.300">
    <property type="entry name" value="P-loop containing nucleotide triphosphate hydrolases"/>
    <property type="match status" value="1"/>
</dbReference>
<dbReference type="Gene3D" id="3.40.50.10810">
    <property type="entry name" value="Tandem AAA-ATPase domain"/>
    <property type="match status" value="1"/>
</dbReference>
<evidence type="ECO:0000313" key="8">
    <source>
        <dbReference type="EMBL" id="SVP95632.1"/>
    </source>
</evidence>
<dbReference type="PANTHER" id="PTHR45766">
    <property type="entry name" value="DNA ANNEALING HELICASE AND ENDONUCLEASE ZRANB3 FAMILY MEMBER"/>
    <property type="match status" value="1"/>
</dbReference>
<dbReference type="Pfam" id="PF00176">
    <property type="entry name" value="SNF2-rel_dom"/>
    <property type="match status" value="1"/>
</dbReference>
<dbReference type="GO" id="GO:0016787">
    <property type="term" value="F:hydrolase activity"/>
    <property type="evidence" value="ECO:0007669"/>
    <property type="project" value="UniProtKB-KW"/>
</dbReference>
<dbReference type="InterPro" id="IPR049730">
    <property type="entry name" value="SNF2/RAD54-like_C"/>
</dbReference>
<gene>
    <name evidence="7" type="ORF">TAT_000379800</name>
    <name evidence="8" type="ORF">TAV_000379700</name>
</gene>
<keyword evidence="4" id="KW-0067">ATP-binding</keyword>
<name>A0A3B0N253_THEAN</name>
<dbReference type="InterPro" id="IPR000330">
    <property type="entry name" value="SNF2_N"/>
</dbReference>
<dbReference type="SMART" id="SM00487">
    <property type="entry name" value="DEXDc"/>
    <property type="match status" value="1"/>
</dbReference>
<dbReference type="Pfam" id="PF00271">
    <property type="entry name" value="Helicase_C"/>
    <property type="match status" value="1"/>
</dbReference>
<feature type="domain" description="Helicase C-terminal" evidence="6">
    <location>
        <begin position="731"/>
        <end position="902"/>
    </location>
</feature>